<organism evidence="25 26">
    <name type="scientific">Hydra vulgaris</name>
    <name type="common">Hydra</name>
    <name type="synonym">Hydra attenuata</name>
    <dbReference type="NCBI Taxonomy" id="6087"/>
    <lineage>
        <taxon>Eukaryota</taxon>
        <taxon>Metazoa</taxon>
        <taxon>Cnidaria</taxon>
        <taxon>Hydrozoa</taxon>
        <taxon>Hydroidolina</taxon>
        <taxon>Anthoathecata</taxon>
        <taxon>Aplanulata</taxon>
        <taxon>Hydridae</taxon>
        <taxon>Hydra</taxon>
    </lineage>
</organism>
<evidence type="ECO:0000256" key="13">
    <source>
        <dbReference type="SAM" id="Coils"/>
    </source>
</evidence>
<feature type="domain" description="Dynein heavy chain 3 AAA+ lid" evidence="22">
    <location>
        <begin position="2125"/>
        <end position="2210"/>
    </location>
</feature>
<dbReference type="InterPro" id="IPR035706">
    <property type="entry name" value="AAA_9"/>
</dbReference>
<dbReference type="InterPro" id="IPR035699">
    <property type="entry name" value="AAA_6"/>
</dbReference>
<dbReference type="Gene3D" id="1.20.1270.280">
    <property type="match status" value="1"/>
</dbReference>
<dbReference type="Pfam" id="PF12774">
    <property type="entry name" value="AAA_6"/>
    <property type="match status" value="1"/>
</dbReference>
<evidence type="ECO:0000256" key="6">
    <source>
        <dbReference type="ARBA" id="ARBA00022840"/>
    </source>
</evidence>
<evidence type="ECO:0000256" key="7">
    <source>
        <dbReference type="ARBA" id="ARBA00023017"/>
    </source>
</evidence>
<dbReference type="InterPro" id="IPR042228">
    <property type="entry name" value="Dynein_linker_3"/>
</dbReference>
<dbReference type="InterPro" id="IPR024743">
    <property type="entry name" value="Dynein_HC_stalk"/>
</dbReference>
<dbReference type="Pfam" id="PF12775">
    <property type="entry name" value="AAA_7"/>
    <property type="match status" value="1"/>
</dbReference>
<evidence type="ECO:0000256" key="1">
    <source>
        <dbReference type="ARBA" id="ARBA00004430"/>
    </source>
</evidence>
<feature type="region of interest" description="Disordered" evidence="14">
    <location>
        <begin position="70"/>
        <end position="92"/>
    </location>
</feature>
<dbReference type="InterPro" id="IPR024317">
    <property type="entry name" value="Dynein_heavy_chain_D4_dom"/>
</dbReference>
<keyword evidence="4" id="KW-0493">Microtubule</keyword>
<dbReference type="Gene3D" id="1.10.8.720">
    <property type="entry name" value="Region D6 of dynein motor"/>
    <property type="match status" value="1"/>
</dbReference>
<name>A0ABM4C1E6_HYDVU</name>
<feature type="domain" description="Dynein heavy chain linker" evidence="16">
    <location>
        <begin position="734"/>
        <end position="1135"/>
    </location>
</feature>
<evidence type="ECO:0000259" key="19">
    <source>
        <dbReference type="Pfam" id="PF12780"/>
    </source>
</evidence>
<keyword evidence="3" id="KW-0963">Cytoplasm</keyword>
<dbReference type="Proteomes" id="UP001652625">
    <property type="component" value="Chromosome 06"/>
</dbReference>
<dbReference type="Gene3D" id="1.10.287.2620">
    <property type="match status" value="1"/>
</dbReference>
<dbReference type="PANTHER" id="PTHR22878">
    <property type="entry name" value="DYNEIN HEAVY CHAIN 6, AXONEMAL-LIKE-RELATED"/>
    <property type="match status" value="1"/>
</dbReference>
<evidence type="ECO:0000256" key="9">
    <source>
        <dbReference type="ARBA" id="ARBA00023069"/>
    </source>
</evidence>
<evidence type="ECO:0000256" key="2">
    <source>
        <dbReference type="ARBA" id="ARBA00008887"/>
    </source>
</evidence>
<keyword evidence="25" id="KW-1185">Reference proteome</keyword>
<keyword evidence="7" id="KW-0243">Dynein</keyword>
<dbReference type="InterPro" id="IPR041589">
    <property type="entry name" value="DNAH3_AAA_lid_1"/>
</dbReference>
<accession>A0ABM4C1E6</accession>
<feature type="domain" description="Dynein heavy chain region D6 P-loop" evidence="15">
    <location>
        <begin position="3393"/>
        <end position="3507"/>
    </location>
</feature>
<dbReference type="InterPro" id="IPR026983">
    <property type="entry name" value="DHC"/>
</dbReference>
<dbReference type="Pfam" id="PF17852">
    <property type="entry name" value="Dynein_AAA_lid"/>
    <property type="match status" value="1"/>
</dbReference>
<evidence type="ECO:0000256" key="10">
    <source>
        <dbReference type="ARBA" id="ARBA00023175"/>
    </source>
</evidence>
<feature type="domain" description="Dynein heavy chain AAA 5 extension" evidence="21">
    <location>
        <begin position="1758"/>
        <end position="1905"/>
    </location>
</feature>
<feature type="coiled-coil region" evidence="13">
    <location>
        <begin position="3097"/>
        <end position="3162"/>
    </location>
</feature>
<dbReference type="Pfam" id="PF12781">
    <property type="entry name" value="AAA_9"/>
    <property type="match status" value="1"/>
</dbReference>
<evidence type="ECO:0000256" key="8">
    <source>
        <dbReference type="ARBA" id="ARBA00023054"/>
    </source>
</evidence>
<feature type="domain" description="Dynein heavy chain ATP-binding dynein motor region" evidence="20">
    <location>
        <begin position="2929"/>
        <end position="3149"/>
    </location>
</feature>
<dbReference type="SUPFAM" id="SSF52540">
    <property type="entry name" value="P-loop containing nucleoside triphosphate hydrolases"/>
    <property type="match status" value="4"/>
</dbReference>
<feature type="domain" description="Dynein heavy chain coiled coil stalk" evidence="18">
    <location>
        <begin position="2556"/>
        <end position="2901"/>
    </location>
</feature>
<proteinExistence type="inferred from homology"/>
<dbReference type="InterPro" id="IPR013602">
    <property type="entry name" value="Dynein_heavy_linker"/>
</dbReference>
<comment type="subcellular location">
    <subcellularLocation>
        <location evidence="1">Cytoplasm</location>
        <location evidence="1">Cytoskeleton</location>
        <location evidence="1">Cilium axoneme</location>
    </subcellularLocation>
</comment>
<reference evidence="26" key="1">
    <citation type="submission" date="2025-08" db="UniProtKB">
        <authorList>
            <consortium name="RefSeq"/>
        </authorList>
    </citation>
    <scope>IDENTIFICATION</scope>
</reference>
<dbReference type="GeneID" id="100214825"/>
<dbReference type="Gene3D" id="6.10.140.1060">
    <property type="match status" value="1"/>
</dbReference>
<evidence type="ECO:0000313" key="25">
    <source>
        <dbReference type="Proteomes" id="UP001652625"/>
    </source>
</evidence>
<feature type="domain" description="Dynein heavy chain AAA lid" evidence="23">
    <location>
        <begin position="3542"/>
        <end position="3680"/>
    </location>
</feature>
<evidence type="ECO:0000259" key="20">
    <source>
        <dbReference type="Pfam" id="PF12781"/>
    </source>
</evidence>
<evidence type="ECO:0000259" key="15">
    <source>
        <dbReference type="Pfam" id="PF03028"/>
    </source>
</evidence>
<dbReference type="Gene3D" id="3.10.490.20">
    <property type="match status" value="1"/>
</dbReference>
<evidence type="ECO:0000256" key="11">
    <source>
        <dbReference type="ARBA" id="ARBA00023212"/>
    </source>
</evidence>
<dbReference type="RefSeq" id="XP_065655373.1">
    <property type="nucleotide sequence ID" value="XM_065799301.1"/>
</dbReference>
<evidence type="ECO:0000259" key="24">
    <source>
        <dbReference type="Pfam" id="PF18199"/>
    </source>
</evidence>
<dbReference type="InterPro" id="IPR027417">
    <property type="entry name" value="P-loop_NTPase"/>
</dbReference>
<dbReference type="Pfam" id="PF12777">
    <property type="entry name" value="MT"/>
    <property type="match status" value="1"/>
</dbReference>
<dbReference type="InterPro" id="IPR041228">
    <property type="entry name" value="Dynein_C"/>
</dbReference>
<dbReference type="Gene3D" id="1.20.58.1120">
    <property type="match status" value="1"/>
</dbReference>
<evidence type="ECO:0000256" key="3">
    <source>
        <dbReference type="ARBA" id="ARBA00022490"/>
    </source>
</evidence>
<evidence type="ECO:0000259" key="16">
    <source>
        <dbReference type="Pfam" id="PF08393"/>
    </source>
</evidence>
<keyword evidence="12" id="KW-0966">Cell projection</keyword>
<dbReference type="PANTHER" id="PTHR22878:SF66">
    <property type="entry name" value="DYNEIN AXONEMAL HEAVY CHAIN 7"/>
    <property type="match status" value="1"/>
</dbReference>
<dbReference type="Gene3D" id="3.20.180.20">
    <property type="entry name" value="Dynein heavy chain, N-terminal domain 2"/>
    <property type="match status" value="1"/>
</dbReference>
<protein>
    <submittedName>
        <fullName evidence="26">Dynein axonemal heavy chain 7 isoform X2</fullName>
    </submittedName>
</protein>
<dbReference type="Pfam" id="PF18199">
    <property type="entry name" value="Dynein_C"/>
    <property type="match status" value="1"/>
</dbReference>
<evidence type="ECO:0000259" key="18">
    <source>
        <dbReference type="Pfam" id="PF12777"/>
    </source>
</evidence>
<evidence type="ECO:0000256" key="4">
    <source>
        <dbReference type="ARBA" id="ARBA00022701"/>
    </source>
</evidence>
<dbReference type="InterPro" id="IPR004273">
    <property type="entry name" value="Dynein_heavy_D6_P-loop"/>
</dbReference>
<evidence type="ECO:0000259" key="17">
    <source>
        <dbReference type="Pfam" id="PF12774"/>
    </source>
</evidence>
<dbReference type="InterPro" id="IPR043157">
    <property type="entry name" value="Dynein_AAA1S"/>
</dbReference>
<dbReference type="InterPro" id="IPR041658">
    <property type="entry name" value="AAA_lid_11"/>
</dbReference>
<evidence type="ECO:0000313" key="26">
    <source>
        <dbReference type="RefSeq" id="XP_065655373.1"/>
    </source>
</evidence>
<dbReference type="Pfam" id="PF12780">
    <property type="entry name" value="AAA_8"/>
    <property type="match status" value="1"/>
</dbReference>
<dbReference type="Gene3D" id="1.20.140.100">
    <property type="entry name" value="Dynein heavy chain, N-terminal domain 2"/>
    <property type="match status" value="1"/>
</dbReference>
<dbReference type="InterPro" id="IPR042219">
    <property type="entry name" value="AAA_lid_11_sf"/>
</dbReference>
<dbReference type="Gene3D" id="1.10.8.1220">
    <property type="match status" value="1"/>
</dbReference>
<dbReference type="Pfam" id="PF08393">
    <property type="entry name" value="DHC_N2"/>
    <property type="match status" value="1"/>
</dbReference>
<keyword evidence="10" id="KW-0505">Motor protein</keyword>
<feature type="region of interest" description="Disordered" evidence="14">
    <location>
        <begin position="1"/>
        <end position="20"/>
    </location>
</feature>
<evidence type="ECO:0000259" key="21">
    <source>
        <dbReference type="Pfam" id="PF17852"/>
    </source>
</evidence>
<dbReference type="Pfam" id="PF03028">
    <property type="entry name" value="Dynein_heavy"/>
    <property type="match status" value="1"/>
</dbReference>
<dbReference type="Gene3D" id="1.10.472.130">
    <property type="match status" value="1"/>
</dbReference>
<dbReference type="InterPro" id="IPR043160">
    <property type="entry name" value="Dynein_C_barrel"/>
</dbReference>
<sequence>MNNQHKSKIINSPVKHLPNLPQTRVMPEWHRGKEENDLNINVESNNTNEDTCEKKLDLFSNNFIPYSGRDDASATSLNKQKRKRSLPHQKEDREKFRHALVNIIMHNEEISCSSDNTGGKEELSHSIKGLPTAAEKDILRYYYYIHNGIDTKNVAQMEDLWIENVLTLVPDKHKITHSKYIEMLSDEIREDYLLAVKKSIVDFVLKNPIQDDKGTSNEVLVHQLELNDFRVLRTKLYSTSLHFIMNNLHITNPIMSDLSKLWYQNYGIIRLIDTGAIMQKSESIELSHFQNFMMISIENAQVTLLKKWWPEVQNIFYQAIKRKHLVVIKDIKTSFFNSVAVLMTNQLQSLAMSSLEDYAQLLMRNKSSFAKPFSHPGFIIRLVLDGDEIKFEPSFNDFELLLLNVFDLMLKPIKVIPRVETKFYPELNPENRFLEPVVSSYIINNFKSKVSQVLTEERYGPLQKAQLYKKYSSLISKVAEAEIADFLSKGHSFEKYMEEVKKYNDLMKEIAYGSDMVVNVGMFEIHCDELIHSLCKRTENLRSKLLNQMMQDHQATNQALCSEYENITAKALTSPISTDHMMELINFVKKAETETLLLLEKQLFDAKERLLFLIDFMTFSSADIRLNSNVFQWHQRMPEVFQEHCTIVNSNRIQYENALKMRRIKLIEDLELYSKQVEEFEALGDMHEISRYLKKANSLRARLDVVAEKIAVINAEEELFEWELTTYPLQTLVLNKLTPFLRLYETTIEFDEKYKFWMESPLGSSDPDIIEQEASNIWRTFYKLEKTFKDVPIAQNIASKMKLKVDSFKEHLPLIAVVFNPGLRDRHWEAMSEVVGYRIQPDERSNLRKFVNMKLEPYLLKFSFVNEAASREFTLEKAMKKMKGEWAEVTFGIISYRETGTHILSSVDEIQSLLDDHIVKTQTIRGSPFIKPFETEIREWEDKLLLIQEILDEWLKVQATWLYLEPIFSSPDIMAQMPQEGRRFTTVDRNWRNTMTNVLRDNHIMEVVMIDKLLNQFKTSNDLLELILKGLNEYLEKKRLFFPRFFFLSNDELLEILSETKDPTRVKPHLKKCFEGIASLEFTEDFDIKSMMSSEGEVVPLISSISTSAARGLVEKWLLELQNLMFESLKETIVQAMANYLKVTRTKWVTQWPGQAVLAVTQFYWTAYMHESIKGGQQKLDAYLKQNNEQIDEIVSLVRGKLSKQHRATLGALVVLDVHARDVLVELAGEGIKDENDFKWLAQLRYYWENNLMMTRMISAHLPYGYEYLGNSGRLVITPLTDRCYRTLFGALQLHLGGAPEGPAGTGKTETTKDLAKAVAKQCVVFNCSDGLDFIALGKFFKGLASCGAWSCFDEFNRIDLEVLSVVAQQILTIQTGISSGNDRLLFEGTDIHLDSTCAIFITMNPGYAGRSDLPDNLKSLFRSVAMMVPDYALISEISLYSFGFVNARPLAVKIVTTYTLCSEQLSSQCHYDYGMRAVKSVLTAAGNLKLKYPDENEEVLILRSIIDVNLPKFLAQDLPLFKAITTDLFPGISLPNPDYVILTQAIKTNASKLNLQLTDFTLSKVLQVYEMMIVRHGFMLVGDPFGGKTMAYKLLAKALTDIKDQNLMDENRVQICVLNPKSITLGQLYGQFDAVSHEWSDGILAVNYRLFASSQTPDRKWLIFDGPVDAVWIENMNTVLDDNRKLCLNSGEIIQLSPSTNLIFEPMDLEVASPATVSRCGMVYMEPHMLGWRPLLLSWLNTLPESITLEKRELITENFDRVVNPLLAFLRRGGLKELSPTNDANLVTSCMNLMDCFIEDVTKEDNFKTINDAEVTSWLESVFLFSCVWSFGGTVDNNGRTMFDLFFREIMNGAPSLESQRKYAILDSVDEPRRPYLCPFPNQGSVYDYHFIKEGMGKWRLWTDDISEALVIPKDAQFNEIIVPTIDTVRYTYLMQKLINHQKSTLFVGPTGTGKSVYISDFLLRRIDEKYKPTIINFSAQTSANETQDLIMSKLDKRKKGLFGPPIGKKSIIFVDDLNMPIKEKYGAQPPIELLRQWLDHWQWYNVRDTSPIYLVDIQIMAAMGPPGGGRNTITPRFLRHFNTIAINDFDNVQMIKIFGTITEWHFKTKEFQQDFVTLGIEIIKATIVLYTSASANLLPTPSKSHYLFNLRDCARVVQGLLLSSPTTINSLESLKRLWVHEVFRVFYDRLVDDIDRTWFVENVKEIIKTELKTDINQLFIDHNDNVKDDRNELQQIMFCDFVVKSDSKPYLEAIDIDKLRKISENYLDEYNNLSKKPMNLVLFRFAIEHVSRISRVLKQPRGHCLLVGIGGSGRQSLTRLACFMADYEMHQVEIGRGYTRKEWREDLKKILRKTAESEVHSVFLFTDTQIKEESFLEDLNNLLNAGEVPNLFPSDEKQEICDKMRLIDKQREKSKQTDGSPLLLFNMFVQRIKEMLHIVLAMSPIGEAFRNRLRMFPSIINCCTIDWFQEWPEDALTVVAQRFLANINLPSNIIDGCVEMCKNFHVTTRNLSNRYLNELKRHNYVTPTSYLELISTYKNLLCLKQDSVMKQEKRYRVGLEKLASAALQVSTMQVQLHDLQPKLVVAQKEVDDVMKAIAVDSVEVAKTEKIVKADEAIADEQANAAKLIKDECDRELGEAIPILESALIALNTLTPQDITVVKTMKSPPAGVKLVMEAICTLKGIKPERIPDPATGKRIEDFWGPSRKLLGDMKFLESLKMFDKDNIPPAYIKAVRDTYTCDPEFVPEKIRSASTAAEGLCKWVIAIEAYDRVAKVVAPKKEALALAETDLAIAMSSLEKKQASLKEVQYKLEQLHKKFEDNTKKKEDLEYQVDLCSKKLERAEKLINGLGGENERWSKRAKELEKLYKNLAGDVLVSSAVIAYLGAFTSSYRQEQTEKWTKSCSLAGVSCSDSVSATLTLGDPVKIRSWNIFGLPNDSFSVENSIIISNSNRWPLMIDPQGQANRWIKNMEKGRLQVIKLTDADYIRTLENSIQFGNPVLLENVGQEIDPVLEPLLLKQTFKQGPTLCIKLGDSIIEYSKDFQFYMTTKLTNPHYQPETAVKVTLLNFMITSEGLEDQLLGIVVAKERPELEQEKNALILQSAENKKQLQEIENKILEVLSTSEGNILEDETAIQVLSSSKVLSNEIAEKQAIAEETEKKIDLARLGYKQISVYSTNLFFTIADLASIDPMYQYSLAWFINLFISAIDNSEKSEDLSKRLNILETYFTYSLYCNICRSLFEKDKLLFSFLLCVNLLRQKNEISQSEWRFLLTGGVVLDNPIGNLCEWLPKQSWDRLCILQDLHSFSGIHLSIAQNGDEWMKIYDSNKPHTELFPGKWNESLKQFQKIVVLRCIRPDKVVPAVQDFVGKKLGKKYIEPPSFDLLKSFEDSNCSLPIIFVLSPGTDPTASLIKFADDQGFGGTKFSSLSLGQGQGPIAMKMIDKGKREGTWVMLQNCHLAVSWMPTLEKICEELNAETTHPAFRLWLSSYPSPQFPVSILQNGIKLTNEPPKGLRANIIRSYLSDPICDQDFFNGCKKPVEFKKLLFGLCFFHGLVQERRKFGPLGWNIPYEFNETDLRISVRQLNMFLNEYNEVPFDAIKYLTGECNYGGRVTDSKDRRTLMTLLNNCYSPDILKEKYNFSESGIYYAPQNGEYESYIEYIKSLPLDPQPEVFGMHANADITKDQQETQLLFDTILLTQNRSSSVGESSDDTVVRDVANDILAKLPLKYDTDAALRKFPTSYNQSMNTVLVQEMVRFNNLTSVVRSSLINLQKAIKGLAVMSADLEEIYSSILTGRIPSLWRSKSYPSLKPLGSYINDLLMRLKFLQDWYDDGPPCVYWLPGFFFTQAFLTGTQQNFARKHKIPIDLLTFDFEMMRETSFSETPLDGVYIEGLFLEGARWDIQKMVLGESAPKKLHEPMCIIWLKPCKKGAEVASLHYDCPVYKTSARRGTLSTTGHSTNYVMEIRLLSDVSSSHWIKRGVALLCQLNI</sequence>
<keyword evidence="11" id="KW-0206">Cytoskeleton</keyword>
<keyword evidence="5" id="KW-0547">Nucleotide-binding</keyword>
<dbReference type="InterPro" id="IPR042222">
    <property type="entry name" value="Dynein_2_N"/>
</dbReference>
<dbReference type="Gene3D" id="3.40.50.300">
    <property type="entry name" value="P-loop containing nucleotide triphosphate hydrolases"/>
    <property type="match status" value="5"/>
</dbReference>
<keyword evidence="6" id="KW-0067">ATP-binding</keyword>
<dbReference type="Gene3D" id="1.20.920.30">
    <property type="match status" value="1"/>
</dbReference>
<evidence type="ECO:0000259" key="22">
    <source>
        <dbReference type="Pfam" id="PF17857"/>
    </source>
</evidence>
<keyword evidence="8 13" id="KW-0175">Coiled coil</keyword>
<evidence type="ECO:0000256" key="12">
    <source>
        <dbReference type="ARBA" id="ARBA00023273"/>
    </source>
</evidence>
<evidence type="ECO:0000256" key="5">
    <source>
        <dbReference type="ARBA" id="ARBA00022741"/>
    </source>
</evidence>
<keyword evidence="9" id="KW-0969">Cilium</keyword>
<gene>
    <name evidence="26" type="primary">LOC100214825</name>
</gene>
<dbReference type="Pfam" id="PF17857">
    <property type="entry name" value="AAA_lid_1"/>
    <property type="match status" value="1"/>
</dbReference>
<comment type="similarity">
    <text evidence="2">Belongs to the dynein heavy chain family.</text>
</comment>
<feature type="domain" description="Dynein heavy chain hydrolytic ATP-binding dynein motor region" evidence="17">
    <location>
        <begin position="1264"/>
        <end position="1590"/>
    </location>
</feature>
<dbReference type="InterPro" id="IPR041466">
    <property type="entry name" value="Dynein_AAA5_ext"/>
</dbReference>
<feature type="domain" description="Dynein heavy chain AAA module D4" evidence="19">
    <location>
        <begin position="2280"/>
        <end position="2542"/>
    </location>
</feature>
<dbReference type="Gene3D" id="1.20.920.20">
    <property type="match status" value="1"/>
</dbReference>
<evidence type="ECO:0000256" key="14">
    <source>
        <dbReference type="SAM" id="MobiDB-lite"/>
    </source>
</evidence>
<dbReference type="Gene3D" id="1.10.8.710">
    <property type="match status" value="1"/>
</dbReference>
<evidence type="ECO:0000259" key="23">
    <source>
        <dbReference type="Pfam" id="PF18198"/>
    </source>
</evidence>
<feature type="coiled-coil region" evidence="13">
    <location>
        <begin position="2799"/>
        <end position="2875"/>
    </location>
</feature>
<feature type="domain" description="Dynein heavy chain C-terminal" evidence="24">
    <location>
        <begin position="3686"/>
        <end position="3986"/>
    </location>
</feature>
<dbReference type="Pfam" id="PF18198">
    <property type="entry name" value="AAA_lid_11"/>
    <property type="match status" value="1"/>
</dbReference>